<proteinExistence type="predicted"/>
<organism evidence="1">
    <name type="scientific">Rhizophora mucronata</name>
    <name type="common">Asiatic mangrove</name>
    <dbReference type="NCBI Taxonomy" id="61149"/>
    <lineage>
        <taxon>Eukaryota</taxon>
        <taxon>Viridiplantae</taxon>
        <taxon>Streptophyta</taxon>
        <taxon>Embryophyta</taxon>
        <taxon>Tracheophyta</taxon>
        <taxon>Spermatophyta</taxon>
        <taxon>Magnoliopsida</taxon>
        <taxon>eudicotyledons</taxon>
        <taxon>Gunneridae</taxon>
        <taxon>Pentapetalae</taxon>
        <taxon>rosids</taxon>
        <taxon>fabids</taxon>
        <taxon>Malpighiales</taxon>
        <taxon>Rhizophoraceae</taxon>
        <taxon>Rhizophora</taxon>
    </lineage>
</organism>
<sequence length="43" mass="4925">MLSFCGESIKFIMNYPSNKSSLLHVISSSLVDSRNSMKEHCRF</sequence>
<protein>
    <submittedName>
        <fullName evidence="1">Uncharacterized protein</fullName>
    </submittedName>
</protein>
<dbReference type="AlphaFoldDB" id="A0A2P2PTG6"/>
<evidence type="ECO:0000313" key="1">
    <source>
        <dbReference type="EMBL" id="MBX58034.1"/>
    </source>
</evidence>
<reference evidence="1" key="1">
    <citation type="submission" date="2018-02" db="EMBL/GenBank/DDBJ databases">
        <title>Rhizophora mucronata_Transcriptome.</title>
        <authorList>
            <person name="Meera S.P."/>
            <person name="Sreeshan A."/>
            <person name="Augustine A."/>
        </authorList>
    </citation>
    <scope>NUCLEOTIDE SEQUENCE</scope>
    <source>
        <tissue evidence="1">Leaf</tissue>
    </source>
</reference>
<dbReference type="EMBL" id="GGEC01077550">
    <property type="protein sequence ID" value="MBX58034.1"/>
    <property type="molecule type" value="Transcribed_RNA"/>
</dbReference>
<accession>A0A2P2PTG6</accession>
<name>A0A2P2PTG6_RHIMU</name>